<evidence type="ECO:0000313" key="1">
    <source>
        <dbReference type="EMBL" id="KAK3700196.1"/>
    </source>
</evidence>
<comment type="caution">
    <text evidence="1">The sequence shown here is derived from an EMBL/GenBank/DDBJ whole genome shotgun (WGS) entry which is preliminary data.</text>
</comment>
<protein>
    <submittedName>
        <fullName evidence="1">Uncharacterized protein</fullName>
    </submittedName>
</protein>
<dbReference type="Proteomes" id="UP001281147">
    <property type="component" value="Unassembled WGS sequence"/>
</dbReference>
<organism evidence="1 2">
    <name type="scientific">Vermiconidia calcicola</name>
    <dbReference type="NCBI Taxonomy" id="1690605"/>
    <lineage>
        <taxon>Eukaryota</taxon>
        <taxon>Fungi</taxon>
        <taxon>Dikarya</taxon>
        <taxon>Ascomycota</taxon>
        <taxon>Pezizomycotina</taxon>
        <taxon>Dothideomycetes</taxon>
        <taxon>Dothideomycetidae</taxon>
        <taxon>Mycosphaerellales</taxon>
        <taxon>Extremaceae</taxon>
        <taxon>Vermiconidia</taxon>
    </lineage>
</organism>
<gene>
    <name evidence="1" type="ORF">LTR37_016075</name>
</gene>
<name>A0ACC3MNW6_9PEZI</name>
<keyword evidence="2" id="KW-1185">Reference proteome</keyword>
<evidence type="ECO:0000313" key="2">
    <source>
        <dbReference type="Proteomes" id="UP001281147"/>
    </source>
</evidence>
<sequence>MASTDSPQQSPTNDISALASDILTLTKSHNAATNAAEIVAKSKQLINTLQTPMDHASSLLVSMVEPAVIRTLIAFNVFQTIPHGAPISLAELEQKTGVQSSLLQRLLRVVVGAGFLTSNSGTYAQTTLSAPYAAGMVATLFPAIYDELLPTLHLSEYFATHPHVEPDGPDSTTRNPISWLAGEEGRMTAFDLMERDPARLKNFHVLSGMAEHFRPVTGFYDYGALANTAEDSERVALVDIGGGDGGVLAKVLSAYPALKAEGCVLQDRAAVIKLAEGNTSLPSDVKKQVHDFNHPQPVQGAKAYHLRAITHDWSDSVVVSILKQIVPAMAADSKVLIADNVLPENAAGGQGGLASMMDLLMMSMGGKERTRRDFELVCGEAGLVVEKVWPSAEAVAGGEERDVGGFAVVECRLK</sequence>
<proteinExistence type="predicted"/>
<reference evidence="1" key="1">
    <citation type="submission" date="2023-07" db="EMBL/GenBank/DDBJ databases">
        <title>Black Yeasts Isolated from many extreme environments.</title>
        <authorList>
            <person name="Coleine C."/>
            <person name="Stajich J.E."/>
            <person name="Selbmann L."/>
        </authorList>
    </citation>
    <scope>NUCLEOTIDE SEQUENCE</scope>
    <source>
        <strain evidence="1">CCFEE 5714</strain>
    </source>
</reference>
<dbReference type="EMBL" id="JAUTXU010000188">
    <property type="protein sequence ID" value="KAK3700196.1"/>
    <property type="molecule type" value="Genomic_DNA"/>
</dbReference>
<accession>A0ACC3MNW6</accession>